<keyword evidence="2" id="KW-1017">Isopeptide bond</keyword>
<dbReference type="GO" id="GO:0008380">
    <property type="term" value="P:RNA splicing"/>
    <property type="evidence" value="ECO:0007669"/>
    <property type="project" value="UniProtKB-KW"/>
</dbReference>
<dbReference type="InParanoid" id="A0A482XIM2"/>
<dbReference type="STRING" id="195883.A0A482XIM2"/>
<keyword evidence="6" id="KW-0832">Ubl conjugation</keyword>
<dbReference type="AlphaFoldDB" id="A0A482XIM2"/>
<evidence type="ECO:0000256" key="7">
    <source>
        <dbReference type="ARBA" id="ARBA00023054"/>
    </source>
</evidence>
<dbReference type="SUPFAM" id="SSF49879">
    <property type="entry name" value="SMAD/FHA domain"/>
    <property type="match status" value="1"/>
</dbReference>
<feature type="compositionally biased region" description="Basic and acidic residues" evidence="12">
    <location>
        <begin position="44"/>
        <end position="54"/>
    </location>
</feature>
<keyword evidence="3" id="KW-0597">Phosphoprotein</keyword>
<keyword evidence="7" id="KW-0175">Coiled coil</keyword>
<dbReference type="PANTHER" id="PTHR23308">
    <property type="entry name" value="NUCLEAR INHIBITOR OF PROTEIN PHOSPHATASE-1"/>
    <property type="match status" value="1"/>
</dbReference>
<dbReference type="CDD" id="cd22718">
    <property type="entry name" value="FHA_SNIP1"/>
    <property type="match status" value="1"/>
</dbReference>
<keyword evidence="10" id="KW-0539">Nucleus</keyword>
<evidence type="ECO:0000256" key="3">
    <source>
        <dbReference type="ARBA" id="ARBA00022553"/>
    </source>
</evidence>
<evidence type="ECO:0000256" key="5">
    <source>
        <dbReference type="ARBA" id="ARBA00022728"/>
    </source>
</evidence>
<keyword evidence="4" id="KW-0507">mRNA processing</keyword>
<feature type="compositionally biased region" description="Low complexity" evidence="12">
    <location>
        <begin position="59"/>
        <end position="75"/>
    </location>
</feature>
<dbReference type="SMART" id="SM00240">
    <property type="entry name" value="FHA"/>
    <property type="match status" value="1"/>
</dbReference>
<keyword evidence="8" id="KW-0943">RNA-mediated gene silencing</keyword>
<evidence type="ECO:0000313" key="14">
    <source>
        <dbReference type="EMBL" id="RZF45178.1"/>
    </source>
</evidence>
<evidence type="ECO:0000259" key="13">
    <source>
        <dbReference type="PROSITE" id="PS50006"/>
    </source>
</evidence>
<feature type="compositionally biased region" description="Basic and acidic residues" evidence="12">
    <location>
        <begin position="177"/>
        <end position="192"/>
    </location>
</feature>
<feature type="compositionally biased region" description="Basic and acidic residues" evidence="12">
    <location>
        <begin position="134"/>
        <end position="159"/>
    </location>
</feature>
<dbReference type="InterPro" id="IPR008984">
    <property type="entry name" value="SMAD_FHA_dom_sf"/>
</dbReference>
<proteinExistence type="predicted"/>
<comment type="subcellular location">
    <subcellularLocation>
        <location evidence="1">Nucleus</location>
    </subcellularLocation>
</comment>
<evidence type="ECO:0000256" key="4">
    <source>
        <dbReference type="ARBA" id="ARBA00022664"/>
    </source>
</evidence>
<evidence type="ECO:0000256" key="8">
    <source>
        <dbReference type="ARBA" id="ARBA00023158"/>
    </source>
</evidence>
<reference evidence="14 15" key="1">
    <citation type="journal article" date="2017" name="Gigascience">
        <title>Genome sequence of the small brown planthopper, Laodelphax striatellus.</title>
        <authorList>
            <person name="Zhu J."/>
            <person name="Jiang F."/>
            <person name="Wang X."/>
            <person name="Yang P."/>
            <person name="Bao Y."/>
            <person name="Zhao W."/>
            <person name="Wang W."/>
            <person name="Lu H."/>
            <person name="Wang Q."/>
            <person name="Cui N."/>
            <person name="Li J."/>
            <person name="Chen X."/>
            <person name="Luo L."/>
            <person name="Yu J."/>
            <person name="Kang L."/>
            <person name="Cui F."/>
        </authorList>
    </citation>
    <scope>NUCLEOTIDE SEQUENCE [LARGE SCALE GENOMIC DNA]</scope>
    <source>
        <strain evidence="14">Lst14</strain>
    </source>
</reference>
<comment type="caution">
    <text evidence="14">The sequence shown here is derived from an EMBL/GenBank/DDBJ whole genome shotgun (WGS) entry which is preliminary data.</text>
</comment>
<dbReference type="FunFam" id="2.60.200.20:FF:000008">
    <property type="entry name" value="smad nuclear-interacting protein 1"/>
    <property type="match status" value="1"/>
</dbReference>
<evidence type="ECO:0000256" key="11">
    <source>
        <dbReference type="ARBA" id="ARBA00055964"/>
    </source>
</evidence>
<feature type="compositionally biased region" description="Basic and acidic residues" evidence="12">
    <location>
        <begin position="76"/>
        <end position="112"/>
    </location>
</feature>
<keyword evidence="9" id="KW-0508">mRNA splicing</keyword>
<dbReference type="GO" id="GO:0031047">
    <property type="term" value="P:regulatory ncRNA-mediated gene silencing"/>
    <property type="evidence" value="ECO:0007669"/>
    <property type="project" value="UniProtKB-KW"/>
</dbReference>
<gene>
    <name evidence="14" type="ORF">LSTR_LSTR009949</name>
</gene>
<evidence type="ECO:0000256" key="1">
    <source>
        <dbReference type="ARBA" id="ARBA00004123"/>
    </source>
</evidence>
<feature type="region of interest" description="Disordered" evidence="12">
    <location>
        <begin position="1"/>
        <end position="214"/>
    </location>
</feature>
<dbReference type="FunCoup" id="A0A482XIM2">
    <property type="interactions" value="365"/>
</dbReference>
<evidence type="ECO:0000256" key="12">
    <source>
        <dbReference type="SAM" id="MobiDB-lite"/>
    </source>
</evidence>
<organism evidence="14 15">
    <name type="scientific">Laodelphax striatellus</name>
    <name type="common">Small brown planthopper</name>
    <name type="synonym">Delphax striatella</name>
    <dbReference type="NCBI Taxonomy" id="195883"/>
    <lineage>
        <taxon>Eukaryota</taxon>
        <taxon>Metazoa</taxon>
        <taxon>Ecdysozoa</taxon>
        <taxon>Arthropoda</taxon>
        <taxon>Hexapoda</taxon>
        <taxon>Insecta</taxon>
        <taxon>Pterygota</taxon>
        <taxon>Neoptera</taxon>
        <taxon>Paraneoptera</taxon>
        <taxon>Hemiptera</taxon>
        <taxon>Auchenorrhyncha</taxon>
        <taxon>Fulgoroidea</taxon>
        <taxon>Delphacidae</taxon>
        <taxon>Criomorphinae</taxon>
        <taxon>Laodelphax</taxon>
    </lineage>
</organism>
<keyword evidence="5" id="KW-0747">Spliceosome</keyword>
<dbReference type="GO" id="GO:0006397">
    <property type="term" value="P:mRNA processing"/>
    <property type="evidence" value="ECO:0007669"/>
    <property type="project" value="UniProtKB-KW"/>
</dbReference>
<dbReference type="SMR" id="A0A482XIM2"/>
<name>A0A482XIM2_LAOST</name>
<evidence type="ECO:0000256" key="10">
    <source>
        <dbReference type="ARBA" id="ARBA00023242"/>
    </source>
</evidence>
<evidence type="ECO:0000256" key="6">
    <source>
        <dbReference type="ARBA" id="ARBA00022843"/>
    </source>
</evidence>
<dbReference type="InterPro" id="IPR000253">
    <property type="entry name" value="FHA_dom"/>
</dbReference>
<keyword evidence="15" id="KW-1185">Reference proteome</keyword>
<dbReference type="OrthoDB" id="444265at2759"/>
<dbReference type="EMBL" id="QKKF02009716">
    <property type="protein sequence ID" value="RZF45178.1"/>
    <property type="molecule type" value="Genomic_DNA"/>
</dbReference>
<feature type="compositionally biased region" description="Basic residues" evidence="12">
    <location>
        <begin position="7"/>
        <end position="16"/>
    </location>
</feature>
<accession>A0A482XIM2</accession>
<comment type="function">
    <text evidence="11">Required for pre-mRNA splicing as component of the spliceosome. As a component of the minor spliceosome, involved in the splicing of U12-type introns in pre-mRNAs. Down-regulates NF-kappa-B signaling by competing with RELA for CREBBP/EP300 binding. Involved in the microRNA (miRNA) biogenesis. May be involved in cyclin-D1/CCND1 mRNA stability through the SNARP complex which associates with both the 3'end of the CCND1 gene and its mRNA.</text>
</comment>
<evidence type="ECO:0000256" key="9">
    <source>
        <dbReference type="ARBA" id="ARBA00023187"/>
    </source>
</evidence>
<evidence type="ECO:0000256" key="2">
    <source>
        <dbReference type="ARBA" id="ARBA00022499"/>
    </source>
</evidence>
<dbReference type="InterPro" id="IPR050923">
    <property type="entry name" value="Cell_Proc_Reg/RNA_Proc"/>
</dbReference>
<evidence type="ECO:0000313" key="15">
    <source>
        <dbReference type="Proteomes" id="UP000291343"/>
    </source>
</evidence>
<dbReference type="Pfam" id="PF00498">
    <property type="entry name" value="FHA"/>
    <property type="match status" value="1"/>
</dbReference>
<feature type="domain" description="FHA" evidence="13">
    <location>
        <begin position="263"/>
        <end position="326"/>
    </location>
</feature>
<dbReference type="Gene3D" id="2.60.200.20">
    <property type="match status" value="1"/>
</dbReference>
<protein>
    <recommendedName>
        <fullName evidence="13">FHA domain-containing protein</fullName>
    </recommendedName>
</protein>
<dbReference type="Proteomes" id="UP000291343">
    <property type="component" value="Unassembled WGS sequence"/>
</dbReference>
<dbReference type="GO" id="GO:0005681">
    <property type="term" value="C:spliceosomal complex"/>
    <property type="evidence" value="ECO:0007669"/>
    <property type="project" value="UniProtKB-KW"/>
</dbReference>
<sequence length="370" mass="43026">MATAMMTKRRHKRHSREKSSSKYYSDEGDCVSSRRSRYRSTYRYTRDRSREHYGLLRFGRSPDGSSSSSSRSRSSSSEDRGRGGKRKYGDWKKPLRTKYDDLFDQVKVKEEQLSDDDDRSKTKSRHTYTHVKTRCSDDETDADKRRTNRRSKERDDTGKWKNRKVKKERWGGGGGDAGDKEPEWGKKSDRTDNGQNKKPLVDKAKPDFGLSGKLTEDTNTYNGVVIKYSEPPEARKPKRRWRLYPFKGDESLKTLYIHRQSAFLIGRDRKVADIAVDHPSCSKQHAALQYRLVTYKRADGLPAKRICPYIIDLESANGTFVNNKKIETKKYVELLERDVIKFGFSSREYVLLHEHSKDSGEDDNVFDNDN</sequence>
<dbReference type="PROSITE" id="PS50006">
    <property type="entry name" value="FHA_DOMAIN"/>
    <property type="match status" value="1"/>
</dbReference>
<feature type="compositionally biased region" description="Basic residues" evidence="12">
    <location>
        <begin position="122"/>
        <end position="133"/>
    </location>
</feature>